<name>A0A840NMD2_9PSEU</name>
<dbReference type="PANTHER" id="PTHR35007">
    <property type="entry name" value="INTEGRAL MEMBRANE PROTEIN-RELATED"/>
    <property type="match status" value="1"/>
</dbReference>
<keyword evidence="1" id="KW-0472">Membrane</keyword>
<keyword evidence="1" id="KW-0812">Transmembrane</keyword>
<dbReference type="AlphaFoldDB" id="A0A840NMD2"/>
<dbReference type="RefSeq" id="WP_184479972.1">
    <property type="nucleotide sequence ID" value="NZ_JACHIV010000001.1"/>
</dbReference>
<evidence type="ECO:0000313" key="3">
    <source>
        <dbReference type="Proteomes" id="UP000580474"/>
    </source>
</evidence>
<organism evidence="2 3">
    <name type="scientific">Saccharopolyspora gloriosae</name>
    <dbReference type="NCBI Taxonomy" id="455344"/>
    <lineage>
        <taxon>Bacteria</taxon>
        <taxon>Bacillati</taxon>
        <taxon>Actinomycetota</taxon>
        <taxon>Actinomycetes</taxon>
        <taxon>Pseudonocardiales</taxon>
        <taxon>Pseudonocardiaceae</taxon>
        <taxon>Saccharopolyspora</taxon>
    </lineage>
</organism>
<gene>
    <name evidence="2" type="ORF">BJ969_003527</name>
</gene>
<feature type="transmembrane region" description="Helical" evidence="1">
    <location>
        <begin position="112"/>
        <end position="135"/>
    </location>
</feature>
<accession>A0A840NMD2</accession>
<keyword evidence="3" id="KW-1185">Reference proteome</keyword>
<dbReference type="PANTHER" id="PTHR35007:SF1">
    <property type="entry name" value="PILUS ASSEMBLY PROTEIN"/>
    <property type="match status" value="1"/>
</dbReference>
<dbReference type="EMBL" id="JACHIV010000001">
    <property type="protein sequence ID" value="MBB5070439.1"/>
    <property type="molecule type" value="Genomic_DNA"/>
</dbReference>
<dbReference type="Proteomes" id="UP000580474">
    <property type="component" value="Unassembled WGS sequence"/>
</dbReference>
<sequence>MTPLALLLGTTFGAGLVAMFTACVPAARLDLPAALNHITVRTNSGTNTARTLPARLARRAARARHPWLGLPEADLDLLEIAPPQYVSRRLRGALLGAAGGTGLGFLGMAGNLVPAVVVAFGAVAGAGFGGMLPYFQLRGAAARRREAYRRVLAVYLDLVAQERSAGRAASPALREAAELSEHPLFLRIRATVAHAHRFGHTPWDALRELGDRIQLPELAEVADLADTAADGAAIATSLHTKAASLRHAALAADSADANSRSERLSVPTSLLMLAFLGLVLYPTLAQLLT</sequence>
<protein>
    <submittedName>
        <fullName evidence="2">Flp pilus assembly protein TadB</fullName>
    </submittedName>
</protein>
<evidence type="ECO:0000313" key="2">
    <source>
        <dbReference type="EMBL" id="MBB5070439.1"/>
    </source>
</evidence>
<feature type="transmembrane region" description="Helical" evidence="1">
    <location>
        <begin position="270"/>
        <end position="288"/>
    </location>
</feature>
<proteinExistence type="predicted"/>
<evidence type="ECO:0000256" key="1">
    <source>
        <dbReference type="SAM" id="Phobius"/>
    </source>
</evidence>
<keyword evidence="1" id="KW-1133">Transmembrane helix</keyword>
<comment type="caution">
    <text evidence="2">The sequence shown here is derived from an EMBL/GenBank/DDBJ whole genome shotgun (WGS) entry which is preliminary data.</text>
</comment>
<reference evidence="2 3" key="1">
    <citation type="submission" date="2020-08" db="EMBL/GenBank/DDBJ databases">
        <title>Sequencing the genomes of 1000 actinobacteria strains.</title>
        <authorList>
            <person name="Klenk H.-P."/>
        </authorList>
    </citation>
    <scope>NUCLEOTIDE SEQUENCE [LARGE SCALE GENOMIC DNA]</scope>
    <source>
        <strain evidence="2 3">DSM 45582</strain>
    </source>
</reference>